<sequence length="534" mass="60099">MLLQRLYIQVLAAPKETGTTVRRYVLNQTDFDFGHILNSNVKMSQIVLETQIEAGTTFHHSEPLDGIIAYLSSRKLPLWLVVAMDIECRMYEFIGADGPRASELYLNSVERIEKQFQPAIEQARGQKDDMIEAMKREFSRRDEMERQFRILDDVTTTRKQYGIPPAAFKQLAGKPLFHVSGTPTSAMRKLFLTQLISTKALNLNGDPSSDHYGLLKRFMEALGVHRPRFRGGRSTKLPTPKQVARNCNPLQPTSRLMEALYRRTAMQELGLEEDHLVTGVLTELTAADERYTADLTTPRKRKDLTLKQLLNTLLAELKDSESMLNFDYLRLRAMCGSFAVELADFVGPRGSGEEDTAYKLTYDALKSAADAKTQGKQMLKFMLIDTAAKVLEEFIEKSGDVLSQETSSLAASEKKSRLQPFNPEQPRQLFEGYLRTKGKGLTKLPMTIADSGAGQLTFLAQAGAFEKDVNDLLKEGDDFWRLLALDRAVRVQHEEKQAVISVQGPVCASRSCSKTCKHESCLLRLTKRGFDQPG</sequence>
<evidence type="ECO:0000313" key="2">
    <source>
        <dbReference type="Proteomes" id="UP000230605"/>
    </source>
</evidence>
<gene>
    <name evidence="1" type="ORF">CB0940_11063</name>
</gene>
<protein>
    <submittedName>
        <fullName evidence="1">Uncharacterized protein</fullName>
    </submittedName>
</protein>
<dbReference type="EMBL" id="LKMD01000107">
    <property type="protein sequence ID" value="PIA90655.1"/>
    <property type="molecule type" value="Genomic_DNA"/>
</dbReference>
<reference evidence="1 2" key="1">
    <citation type="submission" date="2015-10" db="EMBL/GenBank/DDBJ databases">
        <title>The cercosporin biosynthetic gene cluster was horizontally transferred to several fungal lineages and shown to be expanded in Cercospora beticola based on microsynteny with recipient genomes.</title>
        <authorList>
            <person name="De Jonge R."/>
            <person name="Ebert M.K."/>
            <person name="Suttle J.C."/>
            <person name="Jurick Ii W.M."/>
            <person name="Secor G.A."/>
            <person name="Thomma B.P."/>
            <person name="Van De Peer Y."/>
            <person name="Bolton M.D."/>
        </authorList>
    </citation>
    <scope>NUCLEOTIDE SEQUENCE [LARGE SCALE GENOMIC DNA]</scope>
    <source>
        <strain evidence="1 2">09-40</strain>
    </source>
</reference>
<evidence type="ECO:0000313" key="1">
    <source>
        <dbReference type="EMBL" id="PIA90655.1"/>
    </source>
</evidence>
<dbReference type="AlphaFoldDB" id="A0A2G5HDS5"/>
<proteinExistence type="predicted"/>
<dbReference type="Proteomes" id="UP000230605">
    <property type="component" value="Chromosome 9"/>
</dbReference>
<accession>A0A2G5HDS5</accession>
<comment type="caution">
    <text evidence="1">The sequence shown here is derived from an EMBL/GenBank/DDBJ whole genome shotgun (WGS) entry which is preliminary data.</text>
</comment>
<organism evidence="1 2">
    <name type="scientific">Cercospora beticola</name>
    <name type="common">Sugarbeet leaf spot fungus</name>
    <dbReference type="NCBI Taxonomy" id="122368"/>
    <lineage>
        <taxon>Eukaryota</taxon>
        <taxon>Fungi</taxon>
        <taxon>Dikarya</taxon>
        <taxon>Ascomycota</taxon>
        <taxon>Pezizomycotina</taxon>
        <taxon>Dothideomycetes</taxon>
        <taxon>Dothideomycetidae</taxon>
        <taxon>Mycosphaerellales</taxon>
        <taxon>Mycosphaerellaceae</taxon>
        <taxon>Cercospora</taxon>
    </lineage>
</organism>
<dbReference type="OrthoDB" id="10396549at2759"/>
<name>A0A2G5HDS5_CERBT</name>